<organism evidence="2 3">
    <name type="scientific">Citrobacter phage SH3</name>
    <dbReference type="NCBI Taxonomy" id="1805466"/>
    <lineage>
        <taxon>Viruses</taxon>
        <taxon>Duplodnaviria</taxon>
        <taxon>Heunggongvirae</taxon>
        <taxon>Uroviricota</taxon>
        <taxon>Caudoviricetes</taxon>
        <taxon>Autographivirales</taxon>
        <taxon>Autotranscriptaviridae</taxon>
        <taxon>Studiervirinae</taxon>
        <taxon>Kayfunavirus</taxon>
        <taxon>Kayfunavirus SH3</taxon>
    </lineage>
</organism>
<reference evidence="2 3" key="1">
    <citation type="submission" date="2016-02" db="EMBL/GenBank/DDBJ databases">
        <title>Characterization of five Podoviridae phages infecting Citrobacter freundii.</title>
        <authorList>
            <person name="Hamdi S."/>
            <person name="Rousseau G.M."/>
            <person name="Labrie S.J."/>
            <person name="Saied Kourda R."/>
            <person name="Tremblay D.M."/>
            <person name="Moineau S."/>
            <person name="Ben Slama K."/>
        </authorList>
    </citation>
    <scope>NUCLEOTIDE SEQUENCE [LARGE SCALE GENOMIC DNA]</scope>
</reference>
<dbReference type="RefSeq" id="YP_009292480.1">
    <property type="nucleotide sequence ID" value="NC_031123.1"/>
</dbReference>
<evidence type="ECO:0000313" key="2">
    <source>
        <dbReference type="EMBL" id="AMR59517.1"/>
    </source>
</evidence>
<proteinExistence type="predicted"/>
<accession>A0A172JG86</accession>
<gene>
    <name evidence="2" type="ORF">sh3_0015</name>
</gene>
<dbReference type="KEGG" id="vg:29059072"/>
<sequence length="34" mass="3866">MLNDILYFGLICAGVGALLRLMYWAIEVEYGKTK</sequence>
<keyword evidence="3" id="KW-1185">Reference proteome</keyword>
<dbReference type="Proteomes" id="UP000203683">
    <property type="component" value="Segment"/>
</dbReference>
<keyword evidence="1" id="KW-0812">Transmembrane</keyword>
<name>A0A172JG86_9CAUD</name>
<evidence type="ECO:0000256" key="1">
    <source>
        <dbReference type="SAM" id="Phobius"/>
    </source>
</evidence>
<protein>
    <submittedName>
        <fullName evidence="2">Uncharacterized protein</fullName>
    </submittedName>
</protein>
<feature type="transmembrane region" description="Helical" evidence="1">
    <location>
        <begin position="6"/>
        <end position="26"/>
    </location>
</feature>
<keyword evidence="1" id="KW-1133">Transmembrane helix</keyword>
<keyword evidence="1" id="KW-0472">Membrane</keyword>
<dbReference type="EMBL" id="KU687349">
    <property type="protein sequence ID" value="AMR59517.1"/>
    <property type="molecule type" value="Genomic_DNA"/>
</dbReference>
<dbReference type="GeneID" id="29059072"/>
<evidence type="ECO:0000313" key="3">
    <source>
        <dbReference type="Proteomes" id="UP000203683"/>
    </source>
</evidence>
<dbReference type="OrthoDB" id="39840at10239"/>